<keyword evidence="5" id="KW-1185">Reference proteome</keyword>
<evidence type="ECO:0000313" key="4">
    <source>
        <dbReference type="Proteomes" id="UP000288943"/>
    </source>
</evidence>
<dbReference type="InterPro" id="IPR032585">
    <property type="entry name" value="DUF4912"/>
</dbReference>
<reference evidence="3 4" key="1">
    <citation type="submission" date="2018-01" db="EMBL/GenBank/DDBJ databases">
        <title>The whole genome sequencing and assembly of Paenibacillus chitinolyticus KCCM 41400 strain.</title>
        <authorList>
            <person name="Kim J.-Y."/>
            <person name="Park M.-K."/>
            <person name="Lee Y.-J."/>
            <person name="Yi H."/>
            <person name="Bahn Y.-S."/>
            <person name="Kim J.F."/>
            <person name="Lee D.-W."/>
        </authorList>
    </citation>
    <scope>NUCLEOTIDE SEQUENCE [LARGE SCALE GENOMIC DNA]</scope>
    <source>
        <strain evidence="3 4">KCCM 41400</strain>
    </source>
</reference>
<dbReference type="RefSeq" id="WP_042229961.1">
    <property type="nucleotide sequence ID" value="NZ_CP026520.1"/>
</dbReference>
<dbReference type="EMBL" id="CP026520">
    <property type="protein sequence ID" value="QAV21642.1"/>
    <property type="molecule type" value="Genomic_DNA"/>
</dbReference>
<feature type="region of interest" description="Disordered" evidence="1">
    <location>
        <begin position="98"/>
        <end position="121"/>
    </location>
</feature>
<evidence type="ECO:0000313" key="5">
    <source>
        <dbReference type="Proteomes" id="UP001527202"/>
    </source>
</evidence>
<proteinExistence type="predicted"/>
<name>A0A410X4U2_9BACL</name>
<sequence length="149" mass="16395">MIQRQTVLFVYWSISSRLAPMIAEYGTEAEQGLVSVRINGYGESSDESVVYEVRTMPPAENAGSAYIRTQGRKGLWQAELGILNANCGFLPLLRSAPVRTGDGSGESPFPEEGRHSGNNHPPFPLLPVDFGFYSTYTIYPPPKQEGEKP</sequence>
<dbReference type="Proteomes" id="UP000288943">
    <property type="component" value="Chromosome"/>
</dbReference>
<protein>
    <submittedName>
        <fullName evidence="3">DUF4912 domain-containing protein</fullName>
    </submittedName>
</protein>
<accession>A0A410X4U2</accession>
<dbReference type="AlphaFoldDB" id="A0A410X4U2"/>
<evidence type="ECO:0000313" key="3">
    <source>
        <dbReference type="EMBL" id="QAV21642.1"/>
    </source>
</evidence>
<organism evidence="3 4">
    <name type="scientific">Paenibacillus chitinolyticus</name>
    <dbReference type="NCBI Taxonomy" id="79263"/>
    <lineage>
        <taxon>Bacteria</taxon>
        <taxon>Bacillati</taxon>
        <taxon>Bacillota</taxon>
        <taxon>Bacilli</taxon>
        <taxon>Bacillales</taxon>
        <taxon>Paenibacillaceae</taxon>
        <taxon>Paenibacillus</taxon>
    </lineage>
</organism>
<dbReference type="EMBL" id="JAMDMJ010000008">
    <property type="protein sequence ID" value="MCY9595447.1"/>
    <property type="molecule type" value="Genomic_DNA"/>
</dbReference>
<dbReference type="Proteomes" id="UP001527202">
    <property type="component" value="Unassembled WGS sequence"/>
</dbReference>
<dbReference type="GeneID" id="95374349"/>
<reference evidence="2 5" key="2">
    <citation type="submission" date="2022-05" db="EMBL/GenBank/DDBJ databases">
        <title>Genome Sequencing of Bee-Associated Microbes.</title>
        <authorList>
            <person name="Dunlap C."/>
        </authorList>
    </citation>
    <scope>NUCLEOTIDE SEQUENCE [LARGE SCALE GENOMIC DNA]</scope>
    <source>
        <strain evidence="2 5">NRRL B-23120</strain>
    </source>
</reference>
<dbReference type="Pfam" id="PF16258">
    <property type="entry name" value="DUF4912"/>
    <property type="match status" value="1"/>
</dbReference>
<evidence type="ECO:0000313" key="2">
    <source>
        <dbReference type="EMBL" id="MCY9595447.1"/>
    </source>
</evidence>
<evidence type="ECO:0000256" key="1">
    <source>
        <dbReference type="SAM" id="MobiDB-lite"/>
    </source>
</evidence>
<dbReference type="OrthoDB" id="9812700at2"/>
<dbReference type="KEGG" id="pchi:PC41400_05900"/>
<gene>
    <name evidence="2" type="ORF">M5X16_06670</name>
    <name evidence="3" type="ORF">PC41400_05900</name>
</gene>